<reference evidence="2 3" key="3">
    <citation type="journal article" date="2015" name="Genome Announc.">
        <title>Draft Genome Sequence of the Archiascomycetous Yeast Saitoella complicata.</title>
        <authorList>
            <person name="Yamauchi K."/>
            <person name="Kondo S."/>
            <person name="Hamamoto M."/>
            <person name="Takahashi Y."/>
            <person name="Ogura Y."/>
            <person name="Hayashi T."/>
            <person name="Nishida H."/>
        </authorList>
    </citation>
    <scope>NUCLEOTIDE SEQUENCE [LARGE SCALE GENOMIC DNA]</scope>
    <source>
        <strain evidence="2 3">NRRL Y-17804</strain>
    </source>
</reference>
<dbReference type="PANTHER" id="PTHR28027:SF2">
    <property type="entry name" value="TRANSCRIPTIONAL REGULATOR MIT1"/>
    <property type="match status" value="1"/>
</dbReference>
<dbReference type="InterPro" id="IPR018608">
    <property type="entry name" value="Gti1/Pac2"/>
</dbReference>
<feature type="compositionally biased region" description="Low complexity" evidence="1">
    <location>
        <begin position="770"/>
        <end position="785"/>
    </location>
</feature>
<feature type="compositionally biased region" description="Polar residues" evidence="1">
    <location>
        <begin position="174"/>
        <end position="193"/>
    </location>
</feature>
<feature type="region of interest" description="Disordered" evidence="1">
    <location>
        <begin position="169"/>
        <end position="193"/>
    </location>
</feature>
<name>A0A0E9NFP3_SAICN</name>
<organism evidence="2 3">
    <name type="scientific">Saitoella complicata (strain BCRC 22490 / CBS 7301 / JCM 7358 / NBRC 10748 / NRRL Y-17804)</name>
    <dbReference type="NCBI Taxonomy" id="698492"/>
    <lineage>
        <taxon>Eukaryota</taxon>
        <taxon>Fungi</taxon>
        <taxon>Dikarya</taxon>
        <taxon>Ascomycota</taxon>
        <taxon>Taphrinomycotina</taxon>
        <taxon>Taphrinomycotina incertae sedis</taxon>
        <taxon>Saitoella</taxon>
    </lineage>
</organism>
<reference evidence="2 3" key="2">
    <citation type="journal article" date="2014" name="J. Gen. Appl. Microbiol.">
        <title>The early diverging ascomycetous budding yeast Saitoella complicata has three histone deacetylases belonging to the Clr6, Hos2, and Rpd3 lineages.</title>
        <authorList>
            <person name="Nishida H."/>
            <person name="Matsumoto T."/>
            <person name="Kondo S."/>
            <person name="Hamamoto M."/>
            <person name="Yoshikawa H."/>
        </authorList>
    </citation>
    <scope>NUCLEOTIDE SEQUENCE [LARGE SCALE GENOMIC DNA]</scope>
    <source>
        <strain evidence="2 3">NRRL Y-17804</strain>
    </source>
</reference>
<feature type="compositionally biased region" description="Gly residues" evidence="1">
    <location>
        <begin position="889"/>
        <end position="900"/>
    </location>
</feature>
<feature type="compositionally biased region" description="Polar residues" evidence="1">
    <location>
        <begin position="534"/>
        <end position="543"/>
    </location>
</feature>
<feature type="region of interest" description="Disordered" evidence="1">
    <location>
        <begin position="323"/>
        <end position="390"/>
    </location>
</feature>
<dbReference type="OMA" id="TIPQRES"/>
<feature type="compositionally biased region" description="Basic residues" evidence="1">
    <location>
        <begin position="327"/>
        <end position="336"/>
    </location>
</feature>
<feature type="compositionally biased region" description="Polar residues" evidence="1">
    <location>
        <begin position="821"/>
        <end position="833"/>
    </location>
</feature>
<keyword evidence="3" id="KW-1185">Reference proteome</keyword>
<comment type="caution">
    <text evidence="2">The sequence shown here is derived from an EMBL/GenBank/DDBJ whole genome shotgun (WGS) entry which is preliminary data.</text>
</comment>
<protein>
    <submittedName>
        <fullName evidence="2">Uncharacterized protein</fullName>
    </submittedName>
</protein>
<gene>
    <name evidence="2" type="ORF">G7K_2857-t1</name>
</gene>
<feature type="compositionally biased region" description="Low complexity" evidence="1">
    <location>
        <begin position="713"/>
        <end position="733"/>
    </location>
</feature>
<evidence type="ECO:0000313" key="3">
    <source>
        <dbReference type="Proteomes" id="UP000033140"/>
    </source>
</evidence>
<evidence type="ECO:0000313" key="2">
    <source>
        <dbReference type="EMBL" id="GAO48687.1"/>
    </source>
</evidence>
<reference evidence="2 3" key="1">
    <citation type="journal article" date="2011" name="J. Gen. Appl. Microbiol.">
        <title>Draft genome sequencing of the enigmatic yeast Saitoella complicata.</title>
        <authorList>
            <person name="Nishida H."/>
            <person name="Hamamoto M."/>
            <person name="Sugiyama J."/>
        </authorList>
    </citation>
    <scope>NUCLEOTIDE SEQUENCE [LARGE SCALE GENOMIC DNA]</scope>
    <source>
        <strain evidence="2 3">NRRL Y-17804</strain>
    </source>
</reference>
<feature type="region of interest" description="Disordered" evidence="1">
    <location>
        <begin position="819"/>
        <end position="900"/>
    </location>
</feature>
<dbReference type="EMBL" id="BACD03000016">
    <property type="protein sequence ID" value="GAO48687.1"/>
    <property type="molecule type" value="Genomic_DNA"/>
</dbReference>
<feature type="compositionally biased region" description="Polar residues" evidence="1">
    <location>
        <begin position="670"/>
        <end position="681"/>
    </location>
</feature>
<feature type="compositionally biased region" description="Polar residues" evidence="1">
    <location>
        <begin position="843"/>
        <end position="868"/>
    </location>
</feature>
<evidence type="ECO:0000256" key="1">
    <source>
        <dbReference type="SAM" id="MobiDB-lite"/>
    </source>
</evidence>
<feature type="compositionally biased region" description="Polar residues" evidence="1">
    <location>
        <begin position="738"/>
        <end position="757"/>
    </location>
</feature>
<feature type="region of interest" description="Disordered" evidence="1">
    <location>
        <begin position="648"/>
        <end position="789"/>
    </location>
</feature>
<dbReference type="GO" id="GO:0003677">
    <property type="term" value="F:DNA binding"/>
    <property type="evidence" value="ECO:0007669"/>
    <property type="project" value="TreeGrafter"/>
</dbReference>
<proteinExistence type="predicted"/>
<dbReference type="PANTHER" id="PTHR28027">
    <property type="entry name" value="TRANSCRIPTIONAL REGULATOR MIT1"/>
    <property type="match status" value="1"/>
</dbReference>
<dbReference type="Pfam" id="PF09729">
    <property type="entry name" value="Gti1_Pac2"/>
    <property type="match status" value="1"/>
</dbReference>
<feature type="compositionally biased region" description="Polar residues" evidence="1">
    <location>
        <begin position="703"/>
        <end position="712"/>
    </location>
</feature>
<accession>A0A0E9NFP3</accession>
<dbReference type="Proteomes" id="UP000033140">
    <property type="component" value="Unassembled WGS sequence"/>
</dbReference>
<feature type="region of interest" description="Disordered" evidence="1">
    <location>
        <begin position="509"/>
        <end position="591"/>
    </location>
</feature>
<sequence length="900" mass="97855">MLGHWRLPFICMYFGTSRDCDAAAGLGLVPYRGMAASSDGWKPVVPGFRISAAVRCGCCQAPEVADVSYTMLELQARTSNQRRILAEQLLSLRTEVAKGNSESPVMSSSFMQYVRMWGAASCVGDGEHMLPPSSGRLQLRRISFLKGWVVRRQQTNKLSEHIATGRLDLARSPPTFTGTGTQSDSDSAEHTGSSPPCSAFTSISFGFADALFSTSLHHFTTSSKDWCFFLFAMSLHPTFFGHVHTTQDALLIFEACRRDIVKPITRRPHDREREQAIRSGCIFVFNEIQSGIKRWTDGVAWSPSRIMGNFLLYRELERRFAPGERKRQIKPSRPKPGRTTTTLVTPERSSRGEGSGSHHRRSASVGSPPLGTAAPYRYTSPGPSSELDFPELDTDRALVGSLTDTYGFKEGGLIKKTMSLIVDGQPHHLISYYTAEDVKDGVLATPSKSAMFAGVQIPADLVMQQNFRVPPVLDDKATAFDMVRPSAQEEAPSPAPIVRSQAVQGMNTPFRAQTFPGHSRTRSLMSTLRGGGVTSPTSDLASPTPSPRRSKFSQIPDMSLGSSPGSSALPSPTQATPYDRPSPVGSGFFSSRGRMQLAPLEIAKSVPSQTSSTFSSFPSNVPMPLPSLPTPTYAGSQSVSQRFTPDYYSTPGTRGGVRGVVRPPAPIPLSNENPESNTPTQMMPVPAPLNESPRASFFPPFTPTRQESSFNEPLSAASSSSASASQPSPLQPAFQIGSMGSQSTMHGQAMSYHQGQSGMAPGYEFPPRQSSVPSYTYYSSSTPTPQTANYRHLPERPNMGQPMGAMPTQPGTSIDYEGYATSGNTGVSQQPMQHMQHYEQHPSEQYQAPTAPSNQGDVNYEIQQQVRTIPQRESYARARQEGWPNQQHMGGGSGSGQQQS</sequence>
<dbReference type="AlphaFoldDB" id="A0A0E9NFP3"/>
<feature type="compositionally biased region" description="Low complexity" evidence="1">
    <location>
        <begin position="559"/>
        <end position="572"/>
    </location>
</feature>